<dbReference type="AlphaFoldDB" id="A0A087TGE7"/>
<proteinExistence type="inferred from homology"/>
<name>A0A087TGE7_STEMI</name>
<dbReference type="InterPro" id="IPR026581">
    <property type="entry name" value="TCP10L/CENPJ"/>
</dbReference>
<feature type="compositionally biased region" description="Polar residues" evidence="3">
    <location>
        <begin position="183"/>
        <end position="193"/>
    </location>
</feature>
<dbReference type="PANTHER" id="PTHR10331:SF6">
    <property type="entry name" value="SPINDLE ASSEMBLY ABNORMAL 4"/>
    <property type="match status" value="1"/>
</dbReference>
<evidence type="ECO:0000313" key="4">
    <source>
        <dbReference type="EMBL" id="KFM64186.1"/>
    </source>
</evidence>
<dbReference type="GO" id="GO:0005813">
    <property type="term" value="C:centrosome"/>
    <property type="evidence" value="ECO:0007669"/>
    <property type="project" value="TreeGrafter"/>
</dbReference>
<gene>
    <name evidence="4" type="ORF">X975_05487</name>
</gene>
<feature type="region of interest" description="Disordered" evidence="3">
    <location>
        <begin position="49"/>
        <end position="72"/>
    </location>
</feature>
<dbReference type="GO" id="GO:0060271">
    <property type="term" value="P:cilium assembly"/>
    <property type="evidence" value="ECO:0007669"/>
    <property type="project" value="TreeGrafter"/>
</dbReference>
<feature type="non-terminal residue" evidence="4">
    <location>
        <position position="692"/>
    </location>
</feature>
<dbReference type="GO" id="GO:0061511">
    <property type="term" value="P:centriole elongation"/>
    <property type="evidence" value="ECO:0007669"/>
    <property type="project" value="TreeGrafter"/>
</dbReference>
<dbReference type="OrthoDB" id="10252174at2759"/>
<accession>A0A087TGE7</accession>
<dbReference type="GO" id="GO:0005814">
    <property type="term" value="C:centriole"/>
    <property type="evidence" value="ECO:0007669"/>
    <property type="project" value="TreeGrafter"/>
</dbReference>
<keyword evidence="2" id="KW-0175">Coiled coil</keyword>
<dbReference type="PANTHER" id="PTHR10331">
    <property type="entry name" value="T COMPLEX PROTEIN 10"/>
    <property type="match status" value="1"/>
</dbReference>
<dbReference type="GO" id="GO:0015631">
    <property type="term" value="F:tubulin binding"/>
    <property type="evidence" value="ECO:0007669"/>
    <property type="project" value="TreeGrafter"/>
</dbReference>
<evidence type="ECO:0000256" key="1">
    <source>
        <dbReference type="ARBA" id="ARBA00005627"/>
    </source>
</evidence>
<dbReference type="Proteomes" id="UP000054359">
    <property type="component" value="Unassembled WGS sequence"/>
</dbReference>
<feature type="coiled-coil region" evidence="2">
    <location>
        <begin position="405"/>
        <end position="539"/>
    </location>
</feature>
<dbReference type="STRING" id="407821.A0A087TGE7"/>
<comment type="similarity">
    <text evidence="1">Belongs to the TCP10 family.</text>
</comment>
<evidence type="ECO:0000256" key="2">
    <source>
        <dbReference type="SAM" id="Coils"/>
    </source>
</evidence>
<feature type="region of interest" description="Disordered" evidence="3">
    <location>
        <begin position="148"/>
        <end position="193"/>
    </location>
</feature>
<sequence length="692" mass="79219">MYLKEWQMCQKKVFAMGKTIQIGVHQARTTAPAGIQSYIDLLEQKKARKTDEMAGSSEKNTASKPKRPYLKKGSGLIRYMPKSVKDKESTVKYKPTIPEKGPISVPFKPVLKLKPPPQKSAFPNEKVKHIRFQDPIIQNDYEELSVKSTNYKSEESKTPVTEPVKPNSDSDVPEPDRSDVQENKSSSGEESLNQENQELAVFEMLEDCAQNSSFNSDSSFVQKLLHGKNTIPVKSNQTSVVKPAESNMYREPNNRSVEEKAGCSVKSNLNKFLDDVQARKNRLEQLISDIDPRIASLQKEISPSNRNTFMNDNLNVIERCSTPENGLNKNAQMTVGVDECANESFDSSCSTIHDDDIATGSSKLAFHNDIPVSDEYVTDQDYLQKRENLNQQETADAVEGCSPERAAFREKMKELENEIDVYQEHNARLSKLSKEREEIWKKLQKEREEFQKHKELEEQKIEEARQQIKREKDTFKRLQKLQKDNMSKKEREELTALRKEVDDLRKELKKQKIKYNEDIRRLKNQLLAAERDRDIFKLENIKLNDQCEDLLIALKARNKTKKTATAEKGLDAENASMKYDSKSTVNANGIEKRTSDAVMDDEGTDITKLKVHFNLNPDCDEALAESSENETADIRNKLQTSVWDEIEDVEDIETNAANEVEEPEYEEIERGGNIERIYHSGDKEIIYGNGSR</sequence>
<protein>
    <submittedName>
        <fullName evidence="4">Centromere protein J</fullName>
    </submittedName>
</protein>
<evidence type="ECO:0000313" key="5">
    <source>
        <dbReference type="Proteomes" id="UP000054359"/>
    </source>
</evidence>
<keyword evidence="5" id="KW-1185">Reference proteome</keyword>
<organism evidence="4 5">
    <name type="scientific">Stegodyphus mimosarum</name>
    <name type="common">African social velvet spider</name>
    <dbReference type="NCBI Taxonomy" id="407821"/>
    <lineage>
        <taxon>Eukaryota</taxon>
        <taxon>Metazoa</taxon>
        <taxon>Ecdysozoa</taxon>
        <taxon>Arthropoda</taxon>
        <taxon>Chelicerata</taxon>
        <taxon>Arachnida</taxon>
        <taxon>Araneae</taxon>
        <taxon>Araneomorphae</taxon>
        <taxon>Entelegynae</taxon>
        <taxon>Eresoidea</taxon>
        <taxon>Eresidae</taxon>
        <taxon>Stegodyphus</taxon>
    </lineage>
</organism>
<evidence type="ECO:0000256" key="3">
    <source>
        <dbReference type="SAM" id="MobiDB-lite"/>
    </source>
</evidence>
<dbReference type="EMBL" id="KK115100">
    <property type="protein sequence ID" value="KFM64186.1"/>
    <property type="molecule type" value="Genomic_DNA"/>
</dbReference>
<feature type="region of interest" description="Disordered" evidence="3">
    <location>
        <begin position="108"/>
        <end position="127"/>
    </location>
</feature>
<reference evidence="4 5" key="1">
    <citation type="submission" date="2013-11" db="EMBL/GenBank/DDBJ databases">
        <title>Genome sequencing of Stegodyphus mimosarum.</title>
        <authorList>
            <person name="Bechsgaard J."/>
        </authorList>
    </citation>
    <scope>NUCLEOTIDE SEQUENCE [LARGE SCALE GENOMIC DNA]</scope>
</reference>